<dbReference type="RefSeq" id="XP_018277181.1">
    <property type="nucleotide sequence ID" value="XM_018423773.1"/>
</dbReference>
<sequence>MPPPYPTSAAFAAAAHAFVNKYPRERGAGLGPDRTNAGWEWRTTSDRVSAAYARKTMTGLILVPGRAGVSRATDDAVARP</sequence>
<keyword evidence="2" id="KW-1185">Reference proteome</keyword>
<protein>
    <submittedName>
        <fullName evidence="1">Uncharacterized protein</fullName>
    </submittedName>
</protein>
<reference evidence="1 2" key="1">
    <citation type="submission" date="2015-03" db="EMBL/GenBank/DDBJ databases">
        <title>Genomics and transcriptomics of the oil-accumulating basidiomycete yeast T. oleaginosus allow insights into substrate utilization and the diverse evolutionary trajectories of mating systems in fungi.</title>
        <authorList>
            <consortium name="DOE Joint Genome Institute"/>
            <person name="Kourist R."/>
            <person name="Kracht O."/>
            <person name="Bracharz F."/>
            <person name="Lipzen A."/>
            <person name="Nolan M."/>
            <person name="Ohm R."/>
            <person name="Grigoriev I."/>
            <person name="Sun S."/>
            <person name="Heitman J."/>
            <person name="Bruck T."/>
            <person name="Nowrousian M."/>
        </authorList>
    </citation>
    <scope>NUCLEOTIDE SEQUENCE [LARGE SCALE GENOMIC DNA]</scope>
    <source>
        <strain evidence="1 2">IBC0246</strain>
    </source>
</reference>
<organism evidence="1 2">
    <name type="scientific">Cutaneotrichosporon oleaginosum</name>
    <dbReference type="NCBI Taxonomy" id="879819"/>
    <lineage>
        <taxon>Eukaryota</taxon>
        <taxon>Fungi</taxon>
        <taxon>Dikarya</taxon>
        <taxon>Basidiomycota</taxon>
        <taxon>Agaricomycotina</taxon>
        <taxon>Tremellomycetes</taxon>
        <taxon>Trichosporonales</taxon>
        <taxon>Trichosporonaceae</taxon>
        <taxon>Cutaneotrichosporon</taxon>
    </lineage>
</organism>
<dbReference type="GeneID" id="28984376"/>
<name>A0A0J0XHU0_9TREE</name>
<proteinExistence type="predicted"/>
<dbReference type="AlphaFoldDB" id="A0A0J0XHU0"/>
<dbReference type="Proteomes" id="UP000053611">
    <property type="component" value="Unassembled WGS sequence"/>
</dbReference>
<accession>A0A0J0XHU0</accession>
<evidence type="ECO:0000313" key="1">
    <source>
        <dbReference type="EMBL" id="KLT40690.1"/>
    </source>
</evidence>
<evidence type="ECO:0000313" key="2">
    <source>
        <dbReference type="Proteomes" id="UP000053611"/>
    </source>
</evidence>
<gene>
    <name evidence="1" type="ORF">CC85DRAFT_287201</name>
</gene>
<dbReference type="EMBL" id="KQ087230">
    <property type="protein sequence ID" value="KLT40690.1"/>
    <property type="molecule type" value="Genomic_DNA"/>
</dbReference>